<keyword evidence="2" id="KW-1185">Reference proteome</keyword>
<name>A0A4S8L493_DENBC</name>
<evidence type="ECO:0000313" key="2">
    <source>
        <dbReference type="Proteomes" id="UP000297245"/>
    </source>
</evidence>
<accession>A0A4S8L493</accession>
<sequence>MTDALICVPAELIIAIASLCRRSTRRALAETNRRHCQLVQPLVFQEVNISSVTQLRQLANLCTTRDDIGRALRSILIKARSLVKKEGYDADIKDDITDLVKQLLNSSRVVNNLIFDGLGGTMLGLGSGRCYLVDSLDEIVSVAVGRGLKTLRIIDSMVKVWTIVNILYALGDHDMDVLELVCCAPTLTSGDGIDLLSFDGPHAALTSGDGIDLHSFDGPHAALTSGDGIDLHSFDANNVVRQVSDYLDQRGPTKKLHINSLRLVGCDLFVAIIAAYVNVVGHCRVVRMLFYCEQETILSWYLDVMAKENGLVEGLEVVWMFHPGVPGVGRAKLFISGALVKLSQINYGLRRIMFTVVDCDDDPVCLFTVSLKEDYVKVMRTDGKSWGGIGGNIGRSAFWDATTKLHIGYLENGWALQDLFLGDHPKRDGWSARWERTEYYRLLVEKVAECFAHLDTS</sequence>
<proteinExistence type="predicted"/>
<evidence type="ECO:0000313" key="1">
    <source>
        <dbReference type="EMBL" id="THU83374.1"/>
    </source>
</evidence>
<protein>
    <submittedName>
        <fullName evidence="1">Uncharacterized protein</fullName>
    </submittedName>
</protein>
<reference evidence="1 2" key="1">
    <citation type="journal article" date="2019" name="Nat. Ecol. Evol.">
        <title>Megaphylogeny resolves global patterns of mushroom evolution.</title>
        <authorList>
            <person name="Varga T."/>
            <person name="Krizsan K."/>
            <person name="Foldi C."/>
            <person name="Dima B."/>
            <person name="Sanchez-Garcia M."/>
            <person name="Sanchez-Ramirez S."/>
            <person name="Szollosi G.J."/>
            <person name="Szarkandi J.G."/>
            <person name="Papp V."/>
            <person name="Albert L."/>
            <person name="Andreopoulos W."/>
            <person name="Angelini C."/>
            <person name="Antonin V."/>
            <person name="Barry K.W."/>
            <person name="Bougher N.L."/>
            <person name="Buchanan P."/>
            <person name="Buyck B."/>
            <person name="Bense V."/>
            <person name="Catcheside P."/>
            <person name="Chovatia M."/>
            <person name="Cooper J."/>
            <person name="Damon W."/>
            <person name="Desjardin D."/>
            <person name="Finy P."/>
            <person name="Geml J."/>
            <person name="Haridas S."/>
            <person name="Hughes K."/>
            <person name="Justo A."/>
            <person name="Karasinski D."/>
            <person name="Kautmanova I."/>
            <person name="Kiss B."/>
            <person name="Kocsube S."/>
            <person name="Kotiranta H."/>
            <person name="LaButti K.M."/>
            <person name="Lechner B.E."/>
            <person name="Liimatainen K."/>
            <person name="Lipzen A."/>
            <person name="Lukacs Z."/>
            <person name="Mihaltcheva S."/>
            <person name="Morgado L.N."/>
            <person name="Niskanen T."/>
            <person name="Noordeloos M.E."/>
            <person name="Ohm R.A."/>
            <person name="Ortiz-Santana B."/>
            <person name="Ovrebo C."/>
            <person name="Racz N."/>
            <person name="Riley R."/>
            <person name="Savchenko A."/>
            <person name="Shiryaev A."/>
            <person name="Soop K."/>
            <person name="Spirin V."/>
            <person name="Szebenyi C."/>
            <person name="Tomsovsky M."/>
            <person name="Tulloss R.E."/>
            <person name="Uehling J."/>
            <person name="Grigoriev I.V."/>
            <person name="Vagvolgyi C."/>
            <person name="Papp T."/>
            <person name="Martin F.M."/>
            <person name="Miettinen O."/>
            <person name="Hibbett D.S."/>
            <person name="Nagy L.G."/>
        </authorList>
    </citation>
    <scope>NUCLEOTIDE SEQUENCE [LARGE SCALE GENOMIC DNA]</scope>
    <source>
        <strain evidence="1 2">CBS 962.96</strain>
    </source>
</reference>
<dbReference type="Proteomes" id="UP000297245">
    <property type="component" value="Unassembled WGS sequence"/>
</dbReference>
<gene>
    <name evidence="1" type="ORF">K435DRAFT_871357</name>
</gene>
<dbReference type="EMBL" id="ML179667">
    <property type="protein sequence ID" value="THU83374.1"/>
    <property type="molecule type" value="Genomic_DNA"/>
</dbReference>
<dbReference type="AlphaFoldDB" id="A0A4S8L493"/>
<organism evidence="1 2">
    <name type="scientific">Dendrothele bispora (strain CBS 962.96)</name>
    <dbReference type="NCBI Taxonomy" id="1314807"/>
    <lineage>
        <taxon>Eukaryota</taxon>
        <taxon>Fungi</taxon>
        <taxon>Dikarya</taxon>
        <taxon>Basidiomycota</taxon>
        <taxon>Agaricomycotina</taxon>
        <taxon>Agaricomycetes</taxon>
        <taxon>Agaricomycetidae</taxon>
        <taxon>Agaricales</taxon>
        <taxon>Agaricales incertae sedis</taxon>
        <taxon>Dendrothele</taxon>
    </lineage>
</organism>